<proteinExistence type="predicted"/>
<gene>
    <name evidence="2" type="ordered locus">MSMEG_4364</name>
</gene>
<evidence type="ECO:0000313" key="2">
    <source>
        <dbReference type="EMBL" id="ABK71050.1"/>
    </source>
</evidence>
<accession>A0R0F1</accession>
<dbReference type="STRING" id="246196.MSMEG_4364"/>
<keyword evidence="3" id="KW-1185">Reference proteome</keyword>
<sequence>MRPTYAAPPVVDPIHATPLSSADEKYRRPTAKVLRLPRQSVMSC</sequence>
<evidence type="ECO:0000313" key="3">
    <source>
        <dbReference type="Proteomes" id="UP000000757"/>
    </source>
</evidence>
<feature type="region of interest" description="Disordered" evidence="1">
    <location>
        <begin position="1"/>
        <end position="25"/>
    </location>
</feature>
<organism evidence="2 3">
    <name type="scientific">Mycolicibacterium smegmatis (strain ATCC 700084 / mc(2)155)</name>
    <name type="common">Mycobacterium smegmatis</name>
    <dbReference type="NCBI Taxonomy" id="246196"/>
    <lineage>
        <taxon>Bacteria</taxon>
        <taxon>Bacillati</taxon>
        <taxon>Actinomycetota</taxon>
        <taxon>Actinomycetes</taxon>
        <taxon>Mycobacteriales</taxon>
        <taxon>Mycobacteriaceae</taxon>
        <taxon>Mycolicibacterium</taxon>
    </lineage>
</organism>
<protein>
    <submittedName>
        <fullName evidence="2">Uncharacterized protein</fullName>
    </submittedName>
</protein>
<dbReference type="EMBL" id="CP000480">
    <property type="protein sequence ID" value="ABK71050.1"/>
    <property type="molecule type" value="Genomic_DNA"/>
</dbReference>
<dbReference type="Proteomes" id="UP000000757">
    <property type="component" value="Chromosome"/>
</dbReference>
<dbReference type="KEGG" id="msm:MSMEG_4364"/>
<dbReference type="AlphaFoldDB" id="A0R0F1"/>
<name>A0R0F1_MYCS2</name>
<evidence type="ECO:0000256" key="1">
    <source>
        <dbReference type="SAM" id="MobiDB-lite"/>
    </source>
</evidence>
<reference evidence="2 3" key="1">
    <citation type="submission" date="2006-10" db="EMBL/GenBank/DDBJ databases">
        <authorList>
            <person name="Fleischmann R.D."/>
            <person name="Dodson R.J."/>
            <person name="Haft D.H."/>
            <person name="Merkel J.S."/>
            <person name="Nelson W.C."/>
            <person name="Fraser C.M."/>
        </authorList>
    </citation>
    <scope>NUCLEOTIDE SEQUENCE [LARGE SCALE GENOMIC DNA]</scope>
    <source>
        <strain evidence="3">ATCC 700084 / mc(2)155</strain>
    </source>
</reference>